<dbReference type="RefSeq" id="XP_018064342.1">
    <property type="nucleotide sequence ID" value="XM_018213514.1"/>
</dbReference>
<accession>A0A132BE92</accession>
<dbReference type="AlphaFoldDB" id="A0A132BE92"/>
<dbReference type="GeneID" id="28823240"/>
<proteinExistence type="predicted"/>
<dbReference type="Proteomes" id="UP000070700">
    <property type="component" value="Unassembled WGS sequence"/>
</dbReference>
<gene>
    <name evidence="1" type="ORF">LY89DRAFT_675493</name>
</gene>
<dbReference type="EMBL" id="KQ947430">
    <property type="protein sequence ID" value="KUJ09987.1"/>
    <property type="molecule type" value="Genomic_DNA"/>
</dbReference>
<protein>
    <submittedName>
        <fullName evidence="1">Uncharacterized protein</fullName>
    </submittedName>
</protein>
<sequence length="152" mass="17404">MAYCLGEEFRTTLSRVKTQYNDLPFVGAIPYAVRMLINKFRAGISPHLEKLRRDLAHDLRVVFKSSVDKVFLLHALSESDIKKDIKKGVDDCADSLALCVREQLDKLEKAIINGVFETYMERLEDPFIEWESMFGEEACEVLDKYTNSTSSS</sequence>
<reference evidence="1 2" key="1">
    <citation type="submission" date="2015-10" db="EMBL/GenBank/DDBJ databases">
        <title>Full genome of DAOMC 229536 Phialocephala scopiformis, a fungal endophyte of spruce producing the potent anti-insectan compound rugulosin.</title>
        <authorList>
            <consortium name="DOE Joint Genome Institute"/>
            <person name="Walker A.K."/>
            <person name="Frasz S.L."/>
            <person name="Seifert K.A."/>
            <person name="Miller J.D."/>
            <person name="Mondo S.J."/>
            <person name="Labutti K."/>
            <person name="Lipzen A."/>
            <person name="Dockter R."/>
            <person name="Kennedy M."/>
            <person name="Grigoriev I.V."/>
            <person name="Spatafora J.W."/>
        </authorList>
    </citation>
    <scope>NUCLEOTIDE SEQUENCE [LARGE SCALE GENOMIC DNA]</scope>
    <source>
        <strain evidence="1 2">CBS 120377</strain>
    </source>
</reference>
<evidence type="ECO:0000313" key="1">
    <source>
        <dbReference type="EMBL" id="KUJ09987.1"/>
    </source>
</evidence>
<keyword evidence="2" id="KW-1185">Reference proteome</keyword>
<dbReference type="KEGG" id="psco:LY89DRAFT_675493"/>
<evidence type="ECO:0000313" key="2">
    <source>
        <dbReference type="Proteomes" id="UP000070700"/>
    </source>
</evidence>
<organism evidence="1 2">
    <name type="scientific">Mollisia scopiformis</name>
    <name type="common">Conifer needle endophyte fungus</name>
    <name type="synonym">Phialocephala scopiformis</name>
    <dbReference type="NCBI Taxonomy" id="149040"/>
    <lineage>
        <taxon>Eukaryota</taxon>
        <taxon>Fungi</taxon>
        <taxon>Dikarya</taxon>
        <taxon>Ascomycota</taxon>
        <taxon>Pezizomycotina</taxon>
        <taxon>Leotiomycetes</taxon>
        <taxon>Helotiales</taxon>
        <taxon>Mollisiaceae</taxon>
        <taxon>Mollisia</taxon>
    </lineage>
</organism>
<dbReference type="InParanoid" id="A0A132BE92"/>
<name>A0A132BE92_MOLSC</name>